<keyword evidence="5" id="KW-1185">Reference proteome</keyword>
<feature type="domain" description="Leucine-rich repeat-containing N-terminal plant-type" evidence="3">
    <location>
        <begin position="86"/>
        <end position="118"/>
    </location>
</feature>
<dbReference type="EMBL" id="BPVZ01000240">
    <property type="protein sequence ID" value="GKV47908.1"/>
    <property type="molecule type" value="Genomic_DNA"/>
</dbReference>
<evidence type="ECO:0000313" key="5">
    <source>
        <dbReference type="Proteomes" id="UP001054252"/>
    </source>
</evidence>
<dbReference type="Proteomes" id="UP001054252">
    <property type="component" value="Unassembled WGS sequence"/>
</dbReference>
<name>A0AAV5MEI6_9ROSI</name>
<comment type="caution">
    <text evidence="4">The sequence shown here is derived from an EMBL/GenBank/DDBJ whole genome shotgun (WGS) entry which is preliminary data.</text>
</comment>
<evidence type="ECO:0000256" key="1">
    <source>
        <dbReference type="ARBA" id="ARBA00022614"/>
    </source>
</evidence>
<keyword evidence="1" id="KW-0433">Leucine-rich repeat</keyword>
<sequence>MVLNVDHAWKHACFFLLDFDYMKICLSNLKAVLGLVVTVIATRLQEHSTWYPGAQARGASSEFKDLMFSCEVKFQAGGHEVRCIERERQVLLAFKQGLVDDYGVLSSWRSEEEKRDCCK</sequence>
<dbReference type="Pfam" id="PF08263">
    <property type="entry name" value="LRRNT_2"/>
    <property type="match status" value="1"/>
</dbReference>
<accession>A0AAV5MEI6</accession>
<reference evidence="4 5" key="1">
    <citation type="journal article" date="2021" name="Commun. Biol.">
        <title>The genome of Shorea leprosula (Dipterocarpaceae) highlights the ecological relevance of drought in aseasonal tropical rainforests.</title>
        <authorList>
            <person name="Ng K.K.S."/>
            <person name="Kobayashi M.J."/>
            <person name="Fawcett J.A."/>
            <person name="Hatakeyama M."/>
            <person name="Paape T."/>
            <person name="Ng C.H."/>
            <person name="Ang C.C."/>
            <person name="Tnah L.H."/>
            <person name="Lee C.T."/>
            <person name="Nishiyama T."/>
            <person name="Sese J."/>
            <person name="O'Brien M.J."/>
            <person name="Copetti D."/>
            <person name="Mohd Noor M.I."/>
            <person name="Ong R.C."/>
            <person name="Putra M."/>
            <person name="Sireger I.Z."/>
            <person name="Indrioko S."/>
            <person name="Kosugi Y."/>
            <person name="Izuno A."/>
            <person name="Isagi Y."/>
            <person name="Lee S.L."/>
            <person name="Shimizu K.K."/>
        </authorList>
    </citation>
    <scope>NUCLEOTIDE SEQUENCE [LARGE SCALE GENOMIC DNA]</scope>
    <source>
        <strain evidence="4">214</strain>
    </source>
</reference>
<protein>
    <recommendedName>
        <fullName evidence="3">Leucine-rich repeat-containing N-terminal plant-type domain-containing protein</fullName>
    </recommendedName>
</protein>
<dbReference type="AlphaFoldDB" id="A0AAV5MEI6"/>
<proteinExistence type="predicted"/>
<dbReference type="InterPro" id="IPR013210">
    <property type="entry name" value="LRR_N_plant-typ"/>
</dbReference>
<evidence type="ECO:0000259" key="3">
    <source>
        <dbReference type="Pfam" id="PF08263"/>
    </source>
</evidence>
<evidence type="ECO:0000313" key="4">
    <source>
        <dbReference type="EMBL" id="GKV47908.1"/>
    </source>
</evidence>
<gene>
    <name evidence="4" type="ORF">SLEP1_g54758</name>
</gene>
<keyword evidence="2" id="KW-0677">Repeat</keyword>
<evidence type="ECO:0000256" key="2">
    <source>
        <dbReference type="ARBA" id="ARBA00022737"/>
    </source>
</evidence>
<organism evidence="4 5">
    <name type="scientific">Rubroshorea leprosula</name>
    <dbReference type="NCBI Taxonomy" id="152421"/>
    <lineage>
        <taxon>Eukaryota</taxon>
        <taxon>Viridiplantae</taxon>
        <taxon>Streptophyta</taxon>
        <taxon>Embryophyta</taxon>
        <taxon>Tracheophyta</taxon>
        <taxon>Spermatophyta</taxon>
        <taxon>Magnoliopsida</taxon>
        <taxon>eudicotyledons</taxon>
        <taxon>Gunneridae</taxon>
        <taxon>Pentapetalae</taxon>
        <taxon>rosids</taxon>
        <taxon>malvids</taxon>
        <taxon>Malvales</taxon>
        <taxon>Dipterocarpaceae</taxon>
        <taxon>Rubroshorea</taxon>
    </lineage>
</organism>